<dbReference type="PANTHER" id="PTHR22898">
    <property type="entry name" value="UNCHARACTERIZED GLYCOSOL TRANSFERASE-RELATED"/>
    <property type="match status" value="1"/>
</dbReference>
<proteinExistence type="predicted"/>
<keyword evidence="2" id="KW-1185">Reference proteome</keyword>
<name>A0A2A2J8V4_9BILA</name>
<accession>A0A2A2J8V4</accession>
<dbReference type="OrthoDB" id="5815225at2759"/>
<dbReference type="Proteomes" id="UP000218231">
    <property type="component" value="Unassembled WGS sequence"/>
</dbReference>
<dbReference type="InterPro" id="IPR052501">
    <property type="entry name" value="Alpha-1-2_FucT"/>
</dbReference>
<dbReference type="STRING" id="2018661.A0A2A2J8V4"/>
<dbReference type="AlphaFoldDB" id="A0A2A2J8V4"/>
<dbReference type="PANTHER" id="PTHR22898:SF2">
    <property type="entry name" value="GALACTOSIDE 2-ALPHA-L-FUCOSYLTRANSFERASE-RELATED"/>
    <property type="match status" value="1"/>
</dbReference>
<protein>
    <recommendedName>
        <fullName evidence="3">L-Fucosyltransferase</fullName>
    </recommendedName>
</protein>
<evidence type="ECO:0000313" key="2">
    <source>
        <dbReference type="Proteomes" id="UP000218231"/>
    </source>
</evidence>
<dbReference type="EMBL" id="LIAE01010610">
    <property type="protein sequence ID" value="PAV57952.1"/>
    <property type="molecule type" value="Genomic_DNA"/>
</dbReference>
<evidence type="ECO:0008006" key="3">
    <source>
        <dbReference type="Google" id="ProtNLM"/>
    </source>
</evidence>
<evidence type="ECO:0000313" key="1">
    <source>
        <dbReference type="EMBL" id="PAV57952.1"/>
    </source>
</evidence>
<gene>
    <name evidence="1" type="ORF">WR25_21760</name>
</gene>
<comment type="caution">
    <text evidence="1">The sequence shown here is derived from an EMBL/GenBank/DDBJ whole genome shotgun (WGS) entry which is preliminary data.</text>
</comment>
<sequence>MQQLALFNNTIRSQRLALPLTNPSLNSQIAFPSLRTRGPLYPTIPPLVKQNHSSEQKFITSPMHAIRLNGGLGNQLFELISLIGIGRNLNRQPIIPADNGVVLSILSIRLWLSPQKIYTLRATMMIPNDVVKRFKICTHIRRGDFVTDGMHLPSDPDFARDATEYLIAKFRKELKRKAVVVVLGNDPIFSHYIFHDKVVHPADVEHFNVNESLYLPKRIMQYKVILTPTLSPEVDLSFSRNFCDVVLITAPSSTFGFWIAYLAKDGAKVFYRDIEQTSDRVQYEMDQDDFFPSGKT</sequence>
<organism evidence="1 2">
    <name type="scientific">Diploscapter pachys</name>
    <dbReference type="NCBI Taxonomy" id="2018661"/>
    <lineage>
        <taxon>Eukaryota</taxon>
        <taxon>Metazoa</taxon>
        <taxon>Ecdysozoa</taxon>
        <taxon>Nematoda</taxon>
        <taxon>Chromadorea</taxon>
        <taxon>Rhabditida</taxon>
        <taxon>Rhabditina</taxon>
        <taxon>Rhabditomorpha</taxon>
        <taxon>Rhabditoidea</taxon>
        <taxon>Rhabditidae</taxon>
        <taxon>Diploscapter</taxon>
    </lineage>
</organism>
<reference evidence="1 2" key="1">
    <citation type="journal article" date="2017" name="Curr. Biol.">
        <title>Genome architecture and evolution of a unichromosomal asexual nematode.</title>
        <authorList>
            <person name="Fradin H."/>
            <person name="Zegar C."/>
            <person name="Gutwein M."/>
            <person name="Lucas J."/>
            <person name="Kovtun M."/>
            <person name="Corcoran D."/>
            <person name="Baugh L.R."/>
            <person name="Kiontke K."/>
            <person name="Gunsalus K."/>
            <person name="Fitch D.H."/>
            <person name="Piano F."/>
        </authorList>
    </citation>
    <scope>NUCLEOTIDE SEQUENCE [LARGE SCALE GENOMIC DNA]</scope>
    <source>
        <strain evidence="1">PF1309</strain>
    </source>
</reference>